<protein>
    <submittedName>
        <fullName evidence="1">Uncharacterized protein</fullName>
    </submittedName>
</protein>
<proteinExistence type="predicted"/>
<dbReference type="AlphaFoldDB" id="A0A2T4CDW7"/>
<gene>
    <name evidence="1" type="ORF">M440DRAFT_1178540</name>
</gene>
<dbReference type="Proteomes" id="UP000240760">
    <property type="component" value="Unassembled WGS sequence"/>
</dbReference>
<reference evidence="1 2" key="1">
    <citation type="submission" date="2016-07" db="EMBL/GenBank/DDBJ databases">
        <title>Multiple horizontal gene transfer events from other fungi enriched the ability of initially mycotrophic Trichoderma (Ascomycota) to feed on dead plant biomass.</title>
        <authorList>
            <consortium name="DOE Joint Genome Institute"/>
            <person name="Aerts A."/>
            <person name="Atanasova L."/>
            <person name="Chenthamara K."/>
            <person name="Zhang J."/>
            <person name="Grujic M."/>
            <person name="Henrissat B."/>
            <person name="Kuo A."/>
            <person name="Salamov A."/>
            <person name="Lipzen A."/>
            <person name="Labutti K."/>
            <person name="Barry K."/>
            <person name="Miao Y."/>
            <person name="Rahimi M.J."/>
            <person name="Shen Q."/>
            <person name="Grigoriev I.V."/>
            <person name="Kubicek C.P."/>
            <person name="Druzhinina I.S."/>
        </authorList>
    </citation>
    <scope>NUCLEOTIDE SEQUENCE [LARGE SCALE GENOMIC DNA]</scope>
    <source>
        <strain evidence="1 2">ATCC 18648</strain>
    </source>
</reference>
<name>A0A2T4CDW7_TRILO</name>
<organism evidence="1 2">
    <name type="scientific">Trichoderma longibrachiatum ATCC 18648</name>
    <dbReference type="NCBI Taxonomy" id="983965"/>
    <lineage>
        <taxon>Eukaryota</taxon>
        <taxon>Fungi</taxon>
        <taxon>Dikarya</taxon>
        <taxon>Ascomycota</taxon>
        <taxon>Pezizomycotina</taxon>
        <taxon>Sordariomycetes</taxon>
        <taxon>Hypocreomycetidae</taxon>
        <taxon>Hypocreales</taxon>
        <taxon>Hypocreaceae</taxon>
        <taxon>Trichoderma</taxon>
    </lineage>
</organism>
<sequence>MERTLLYHAGAVGWKGSRDLGLRQQKGRANRAKGGRVGMAHQEGQCAFAMAREMVLDLIIPHRRKLYGLISPRYLFGHYLMNPLFRHAPLFSQLDELTAVGEWLEMEAASASSCVFEDVMLLTAHSPSMRAGTLGVFGTCRSYRTCCSPPWGSMAARMHIQEPRKLGIRRL</sequence>
<keyword evidence="2" id="KW-1185">Reference proteome</keyword>
<accession>A0A2T4CDW7</accession>
<evidence type="ECO:0000313" key="1">
    <source>
        <dbReference type="EMBL" id="PTB79734.1"/>
    </source>
</evidence>
<dbReference type="EMBL" id="KZ679128">
    <property type="protein sequence ID" value="PTB79734.1"/>
    <property type="molecule type" value="Genomic_DNA"/>
</dbReference>
<evidence type="ECO:0000313" key="2">
    <source>
        <dbReference type="Proteomes" id="UP000240760"/>
    </source>
</evidence>